<reference evidence="1" key="1">
    <citation type="submission" date="2020-10" db="EMBL/GenBank/DDBJ databases">
        <authorList>
            <person name="Gilroy R."/>
        </authorList>
    </citation>
    <scope>NUCLEOTIDE SEQUENCE</scope>
    <source>
        <strain evidence="1">ChiSjej4B22-9803</strain>
    </source>
</reference>
<evidence type="ECO:0000313" key="1">
    <source>
        <dbReference type="EMBL" id="HIU48283.1"/>
    </source>
</evidence>
<proteinExistence type="predicted"/>
<name>A0A9D1LUE4_9FIRM</name>
<organism evidence="1 2">
    <name type="scientific">Candidatus Avimonoglobus intestinipullorum</name>
    <dbReference type="NCBI Taxonomy" id="2840699"/>
    <lineage>
        <taxon>Bacteria</taxon>
        <taxon>Bacillati</taxon>
        <taxon>Bacillota</taxon>
        <taxon>Clostridia</taxon>
        <taxon>Eubacteriales</taxon>
        <taxon>Candidatus Avimonoglobus</taxon>
    </lineage>
</organism>
<dbReference type="Proteomes" id="UP000824111">
    <property type="component" value="Unassembled WGS sequence"/>
</dbReference>
<comment type="caution">
    <text evidence="1">The sequence shown here is derived from an EMBL/GenBank/DDBJ whole genome shotgun (WGS) entry which is preliminary data.</text>
</comment>
<protein>
    <submittedName>
        <fullName evidence="1">Uncharacterized protein</fullName>
    </submittedName>
</protein>
<dbReference type="EMBL" id="DVND01000073">
    <property type="protein sequence ID" value="HIU48283.1"/>
    <property type="molecule type" value="Genomic_DNA"/>
</dbReference>
<dbReference type="AlphaFoldDB" id="A0A9D1LUE4"/>
<accession>A0A9D1LUE4</accession>
<evidence type="ECO:0000313" key="2">
    <source>
        <dbReference type="Proteomes" id="UP000824111"/>
    </source>
</evidence>
<sequence length="139" mass="15274">MSRYTVSGLPTFSRTLTIFNRFFDGTDTVWYKTTLDGCFLSIQNAEGSSSGNIVPSDAYLARIPLHQNGIGKKEWDALEEKDGYYTFAPGDLCVIGEVEADIEKNTSGTGLLREYGGFVIRSVIRNDAGPLAHWRIGGV</sequence>
<gene>
    <name evidence="1" type="ORF">IAB04_02880</name>
</gene>
<reference evidence="1" key="2">
    <citation type="journal article" date="2021" name="PeerJ">
        <title>Extensive microbial diversity within the chicken gut microbiome revealed by metagenomics and culture.</title>
        <authorList>
            <person name="Gilroy R."/>
            <person name="Ravi A."/>
            <person name="Getino M."/>
            <person name="Pursley I."/>
            <person name="Horton D.L."/>
            <person name="Alikhan N.F."/>
            <person name="Baker D."/>
            <person name="Gharbi K."/>
            <person name="Hall N."/>
            <person name="Watson M."/>
            <person name="Adriaenssens E.M."/>
            <person name="Foster-Nyarko E."/>
            <person name="Jarju S."/>
            <person name="Secka A."/>
            <person name="Antonio M."/>
            <person name="Oren A."/>
            <person name="Chaudhuri R.R."/>
            <person name="La Ragione R."/>
            <person name="Hildebrand F."/>
            <person name="Pallen M.J."/>
        </authorList>
    </citation>
    <scope>NUCLEOTIDE SEQUENCE</scope>
    <source>
        <strain evidence="1">ChiSjej4B22-9803</strain>
    </source>
</reference>